<dbReference type="SUPFAM" id="SSF158694">
    <property type="entry name" value="UraD-Like"/>
    <property type="match status" value="1"/>
</dbReference>
<accession>A0ABQ9DY25</accession>
<evidence type="ECO:0000313" key="4">
    <source>
        <dbReference type="Proteomes" id="UP001217089"/>
    </source>
</evidence>
<keyword evidence="1" id="KW-0659">Purine metabolism</keyword>
<dbReference type="Gene3D" id="1.10.3330.10">
    <property type="entry name" value="Oxo-4-hydroxy-4-carboxy-5-ureidoimidazoline decarboxylase"/>
    <property type="match status" value="1"/>
</dbReference>
<dbReference type="Proteomes" id="UP001217089">
    <property type="component" value="Unassembled WGS sequence"/>
</dbReference>
<keyword evidence="4" id="KW-1185">Reference proteome</keyword>
<sequence length="65" mass="7332">MPSLSFAEVNRLTFEEFITTISNAIELCPWGAETIWTNVPFSDIHNLSSAFNKFIDNHLPESGKC</sequence>
<name>A0ABQ9DY25_TEGGR</name>
<evidence type="ECO:0000313" key="3">
    <source>
        <dbReference type="EMBL" id="KAJ8297969.1"/>
    </source>
</evidence>
<dbReference type="InterPro" id="IPR036778">
    <property type="entry name" value="OHCU_decarboxylase_sf"/>
</dbReference>
<evidence type="ECO:0000259" key="2">
    <source>
        <dbReference type="Pfam" id="PF09349"/>
    </source>
</evidence>
<feature type="domain" description="Oxo-4-hydroxy-4-carboxy-5-ureidoimidazoline decarboxylase" evidence="2">
    <location>
        <begin position="10"/>
        <end position="57"/>
    </location>
</feature>
<dbReference type="InterPro" id="IPR018020">
    <property type="entry name" value="OHCU_decarboxylase"/>
</dbReference>
<dbReference type="EMBL" id="JARBDR010000923">
    <property type="protein sequence ID" value="KAJ8297969.1"/>
    <property type="molecule type" value="Genomic_DNA"/>
</dbReference>
<organism evidence="3 4">
    <name type="scientific">Tegillarca granosa</name>
    <name type="common">Malaysian cockle</name>
    <name type="synonym">Anadara granosa</name>
    <dbReference type="NCBI Taxonomy" id="220873"/>
    <lineage>
        <taxon>Eukaryota</taxon>
        <taxon>Metazoa</taxon>
        <taxon>Spiralia</taxon>
        <taxon>Lophotrochozoa</taxon>
        <taxon>Mollusca</taxon>
        <taxon>Bivalvia</taxon>
        <taxon>Autobranchia</taxon>
        <taxon>Pteriomorphia</taxon>
        <taxon>Arcoida</taxon>
        <taxon>Arcoidea</taxon>
        <taxon>Arcidae</taxon>
        <taxon>Tegillarca</taxon>
    </lineage>
</organism>
<proteinExistence type="predicted"/>
<reference evidence="3 4" key="1">
    <citation type="submission" date="2022-12" db="EMBL/GenBank/DDBJ databases">
        <title>Chromosome-level genome of Tegillarca granosa.</title>
        <authorList>
            <person name="Kim J."/>
        </authorList>
    </citation>
    <scope>NUCLEOTIDE SEQUENCE [LARGE SCALE GENOMIC DNA]</scope>
    <source>
        <strain evidence="3">Teg-2019</strain>
        <tissue evidence="3">Adductor muscle</tissue>
    </source>
</reference>
<evidence type="ECO:0000256" key="1">
    <source>
        <dbReference type="ARBA" id="ARBA00022631"/>
    </source>
</evidence>
<comment type="caution">
    <text evidence="3">The sequence shown here is derived from an EMBL/GenBank/DDBJ whole genome shotgun (WGS) entry which is preliminary data.</text>
</comment>
<protein>
    <recommendedName>
        <fullName evidence="2">Oxo-4-hydroxy-4-carboxy-5-ureidoimidazoline decarboxylase domain-containing protein</fullName>
    </recommendedName>
</protein>
<gene>
    <name evidence="3" type="ORF">KUTeg_024500</name>
</gene>
<dbReference type="Pfam" id="PF09349">
    <property type="entry name" value="OHCU_decarbox"/>
    <property type="match status" value="1"/>
</dbReference>